<accession>A0A0M2Q0Y5</accession>
<dbReference type="Gene3D" id="1.20.120.160">
    <property type="entry name" value="HPT domain"/>
    <property type="match status" value="1"/>
</dbReference>
<dbReference type="PROSITE" id="PS50894">
    <property type="entry name" value="HPT"/>
    <property type="match status" value="1"/>
</dbReference>
<evidence type="ECO:0000313" key="4">
    <source>
        <dbReference type="Proteomes" id="UP000034681"/>
    </source>
</evidence>
<keyword evidence="4" id="KW-1185">Reference proteome</keyword>
<organism evidence="3 4">
    <name type="scientific">Prochlorothrix hollandica PCC 9006 = CALU 1027</name>
    <dbReference type="NCBI Taxonomy" id="317619"/>
    <lineage>
        <taxon>Bacteria</taxon>
        <taxon>Bacillati</taxon>
        <taxon>Cyanobacteriota</taxon>
        <taxon>Cyanophyceae</taxon>
        <taxon>Prochlorotrichales</taxon>
        <taxon>Prochlorotrichaceae</taxon>
        <taxon>Prochlorothrix</taxon>
    </lineage>
</organism>
<evidence type="ECO:0000259" key="2">
    <source>
        <dbReference type="PROSITE" id="PS50894"/>
    </source>
</evidence>
<evidence type="ECO:0000256" key="1">
    <source>
        <dbReference type="PROSITE-ProRule" id="PRU00110"/>
    </source>
</evidence>
<dbReference type="SMART" id="SM00073">
    <property type="entry name" value="HPT"/>
    <property type="match status" value="1"/>
</dbReference>
<gene>
    <name evidence="3" type="ORF">PROH_11530</name>
</gene>
<dbReference type="OrthoDB" id="573506at2"/>
<dbReference type="CDD" id="cd00088">
    <property type="entry name" value="HPT"/>
    <property type="match status" value="1"/>
</dbReference>
<sequence>MLFLKPPPDFPIDWDYIQNLADGDNEFALELLQVFVQDLQSQLPNLQKAIAIENYIKIQESAHYLKGASGNVGAREMHSLMQSLEKQAKAEVIDGAELIYATTAQYFEIISQWVASASH</sequence>
<dbReference type="Pfam" id="PF01627">
    <property type="entry name" value="Hpt"/>
    <property type="match status" value="1"/>
</dbReference>
<protein>
    <recommendedName>
        <fullName evidence="2">HPt domain-containing protein</fullName>
    </recommendedName>
</protein>
<dbReference type="AlphaFoldDB" id="A0A0M2Q0Y5"/>
<feature type="domain" description="HPt" evidence="2">
    <location>
        <begin position="24"/>
        <end position="119"/>
    </location>
</feature>
<dbReference type="EMBL" id="AJTX02000004">
    <property type="protein sequence ID" value="KKJ00302.1"/>
    <property type="molecule type" value="Genomic_DNA"/>
</dbReference>
<dbReference type="RefSeq" id="WP_017711682.1">
    <property type="nucleotide sequence ID" value="NZ_KB235933.1"/>
</dbReference>
<dbReference type="SUPFAM" id="SSF47226">
    <property type="entry name" value="Histidine-containing phosphotransfer domain, HPT domain"/>
    <property type="match status" value="1"/>
</dbReference>
<dbReference type="InterPro" id="IPR008207">
    <property type="entry name" value="Sig_transdc_His_kin_Hpt_dom"/>
</dbReference>
<evidence type="ECO:0000313" key="3">
    <source>
        <dbReference type="EMBL" id="KKJ00302.1"/>
    </source>
</evidence>
<dbReference type="InterPro" id="IPR036641">
    <property type="entry name" value="HPT_dom_sf"/>
</dbReference>
<feature type="modified residue" description="Phosphohistidine" evidence="1">
    <location>
        <position position="63"/>
    </location>
</feature>
<keyword evidence="1" id="KW-0597">Phosphoprotein</keyword>
<proteinExistence type="predicted"/>
<reference evidence="3" key="1">
    <citation type="submission" date="2012-04" db="EMBL/GenBank/DDBJ databases">
        <authorList>
            <person name="Borisov I.G."/>
            <person name="Ivanikova N.V."/>
            <person name="Pinevich A.V."/>
        </authorList>
    </citation>
    <scope>NUCLEOTIDE SEQUENCE</scope>
    <source>
        <strain evidence="3">CALU 1027</strain>
    </source>
</reference>
<dbReference type="STRING" id="317619.GCA_000332315_01088"/>
<dbReference type="eggNOG" id="COG2198">
    <property type="taxonomic scope" value="Bacteria"/>
</dbReference>
<dbReference type="GO" id="GO:0000160">
    <property type="term" value="P:phosphorelay signal transduction system"/>
    <property type="evidence" value="ECO:0007669"/>
    <property type="project" value="InterPro"/>
</dbReference>
<dbReference type="Proteomes" id="UP000034681">
    <property type="component" value="Unassembled WGS sequence"/>
</dbReference>
<name>A0A0M2Q0Y5_PROHO</name>
<comment type="caution">
    <text evidence="3">The sequence shown here is derived from an EMBL/GenBank/DDBJ whole genome shotgun (WGS) entry which is preliminary data.</text>
</comment>